<keyword evidence="2" id="KW-1185">Reference proteome</keyword>
<comment type="caution">
    <text evidence="1">The sequence shown here is derived from an EMBL/GenBank/DDBJ whole genome shotgun (WGS) entry which is preliminary data.</text>
</comment>
<accession>A0ABV7VN91</accession>
<evidence type="ECO:0000313" key="1">
    <source>
        <dbReference type="EMBL" id="MFC3678572.1"/>
    </source>
</evidence>
<dbReference type="EMBL" id="JBHRYB010000001">
    <property type="protein sequence ID" value="MFC3678572.1"/>
    <property type="molecule type" value="Genomic_DNA"/>
</dbReference>
<gene>
    <name evidence="1" type="ORF">ACFOMG_00420</name>
</gene>
<organism evidence="1 2">
    <name type="scientific">Bacterioplanoides pacificum</name>
    <dbReference type="NCBI Taxonomy" id="1171596"/>
    <lineage>
        <taxon>Bacteria</taxon>
        <taxon>Pseudomonadati</taxon>
        <taxon>Pseudomonadota</taxon>
        <taxon>Gammaproteobacteria</taxon>
        <taxon>Oceanospirillales</taxon>
        <taxon>Oceanospirillaceae</taxon>
        <taxon>Bacterioplanoides</taxon>
    </lineage>
</organism>
<reference evidence="2" key="1">
    <citation type="journal article" date="2019" name="Int. J. Syst. Evol. Microbiol.">
        <title>The Global Catalogue of Microorganisms (GCM) 10K type strain sequencing project: providing services to taxonomists for standard genome sequencing and annotation.</title>
        <authorList>
            <consortium name="The Broad Institute Genomics Platform"/>
            <consortium name="The Broad Institute Genome Sequencing Center for Infectious Disease"/>
            <person name="Wu L."/>
            <person name="Ma J."/>
        </authorList>
    </citation>
    <scope>NUCLEOTIDE SEQUENCE [LARGE SCALE GENOMIC DNA]</scope>
    <source>
        <strain evidence="2">KCTC 42424</strain>
    </source>
</reference>
<protein>
    <submittedName>
        <fullName evidence="1">Uncharacterized protein</fullName>
    </submittedName>
</protein>
<evidence type="ECO:0000313" key="2">
    <source>
        <dbReference type="Proteomes" id="UP001595722"/>
    </source>
</evidence>
<sequence length="66" mass="7276">MKRTLIVLIIGALLGGVVVYNLMNDRDPFANPFKSDSLLDRVKDRGSDLLEDGADTLRDGLNELSE</sequence>
<dbReference type="RefSeq" id="WP_376864124.1">
    <property type="nucleotide sequence ID" value="NZ_JBHRYB010000001.1"/>
</dbReference>
<proteinExistence type="predicted"/>
<dbReference type="Proteomes" id="UP001595722">
    <property type="component" value="Unassembled WGS sequence"/>
</dbReference>
<name>A0ABV7VN91_9GAMM</name>